<organism evidence="2">
    <name type="scientific">Kuenenia stuttgartiensis</name>
    <dbReference type="NCBI Taxonomy" id="174633"/>
    <lineage>
        <taxon>Bacteria</taxon>
        <taxon>Pseudomonadati</taxon>
        <taxon>Planctomycetota</taxon>
        <taxon>Candidatus Brocadiia</taxon>
        <taxon>Candidatus Brocadiales</taxon>
        <taxon>Candidatus Brocadiaceae</taxon>
        <taxon>Candidatus Kuenenia</taxon>
    </lineage>
</organism>
<name>Q1PZJ7_KUEST</name>
<sequence length="120" mass="13386">MEFIFKLITFTAAIVALILLAKARHGKTVTPVIVSLLVCLGFDLLEEISLFYKKKLTIEVATLETFTAILVIIALIYAFLLRREERFLGYAILCTALTATLCGLELIFFLFIKNLGIGIV</sequence>
<feature type="transmembrane region" description="Helical" evidence="1">
    <location>
        <begin position="87"/>
        <end position="112"/>
    </location>
</feature>
<evidence type="ECO:0000313" key="2">
    <source>
        <dbReference type="EMBL" id="CAJ72501.1"/>
    </source>
</evidence>
<feature type="transmembrane region" description="Helical" evidence="1">
    <location>
        <begin position="33"/>
        <end position="51"/>
    </location>
</feature>
<dbReference type="EMBL" id="CT573072">
    <property type="protein sequence ID" value="CAJ72501.1"/>
    <property type="molecule type" value="Genomic_DNA"/>
</dbReference>
<dbReference type="AlphaFoldDB" id="Q1PZJ7"/>
<proteinExistence type="predicted"/>
<accession>Q1PZJ7</accession>
<keyword evidence="1" id="KW-1133">Transmembrane helix</keyword>
<evidence type="ECO:0000256" key="1">
    <source>
        <dbReference type="SAM" id="Phobius"/>
    </source>
</evidence>
<feature type="transmembrane region" description="Helical" evidence="1">
    <location>
        <begin position="63"/>
        <end position="81"/>
    </location>
</feature>
<protein>
    <submittedName>
        <fullName evidence="2">Uncharacterized protein</fullName>
    </submittedName>
</protein>
<reference evidence="2" key="2">
    <citation type="submission" date="2006-01" db="EMBL/GenBank/DDBJ databases">
        <authorList>
            <person name="Genoscope"/>
        </authorList>
    </citation>
    <scope>NUCLEOTIDE SEQUENCE</scope>
</reference>
<keyword evidence="1" id="KW-0812">Transmembrane</keyword>
<gene>
    <name evidence="2" type="ORF">kustd1756</name>
</gene>
<keyword evidence="1" id="KW-0472">Membrane</keyword>
<reference evidence="2" key="1">
    <citation type="journal article" date="2006" name="Nature">
        <title>Deciphering the evolution and metabolism of an anammox bacterium from a community genome.</title>
        <authorList>
            <person name="Strous M."/>
            <person name="Pelletier E."/>
            <person name="Mangenot S."/>
            <person name="Rattei T."/>
            <person name="Lehner A."/>
            <person name="Taylor M.W."/>
            <person name="Horn M."/>
            <person name="Daims H."/>
            <person name="Bartol-Mavel D."/>
            <person name="Wincker P."/>
            <person name="Barbe V."/>
            <person name="Fonknechten N."/>
            <person name="Vallenet D."/>
            <person name="Segurens B."/>
            <person name="Schenowitz-Truong C."/>
            <person name="Medigue C."/>
            <person name="Collingro A."/>
            <person name="Snel B."/>
            <person name="Dutilh B.E."/>
            <person name="OpDenCamp H.J.M."/>
            <person name="vanDerDrift C."/>
            <person name="Cirpus I."/>
            <person name="vanDePas-Schoonen K.T."/>
            <person name="Harhangi H.R."/>
            <person name="vanNiftrik L."/>
            <person name="Schmid M."/>
            <person name="Keltjens J."/>
            <person name="vanDeVossenberg J."/>
            <person name="Kartal B."/>
            <person name="Meier H."/>
            <person name="Frishman D."/>
            <person name="Huynen M.A."/>
            <person name="Mewes H."/>
            <person name="Weissenbach J."/>
            <person name="Jetten M.S.M."/>
            <person name="Wagner M."/>
            <person name="LePaslier D."/>
        </authorList>
    </citation>
    <scope>NUCLEOTIDE SEQUENCE</scope>
</reference>